<dbReference type="Proteomes" id="UP000051913">
    <property type="component" value="Unassembled WGS sequence"/>
</dbReference>
<protein>
    <recommendedName>
        <fullName evidence="3">DUF2971 domain-containing protein</fullName>
    </recommendedName>
</protein>
<organism evidence="1 2">
    <name type="scientific">Bradyrhizobium valentinum</name>
    <dbReference type="NCBI Taxonomy" id="1518501"/>
    <lineage>
        <taxon>Bacteria</taxon>
        <taxon>Pseudomonadati</taxon>
        <taxon>Pseudomonadota</taxon>
        <taxon>Alphaproteobacteria</taxon>
        <taxon>Hyphomicrobiales</taxon>
        <taxon>Nitrobacteraceae</taxon>
        <taxon>Bradyrhizobium</taxon>
    </lineage>
</organism>
<gene>
    <name evidence="1" type="ORF">CP49_31405</name>
</gene>
<dbReference type="EMBL" id="LLXX01000079">
    <property type="protein sequence ID" value="KRR08451.1"/>
    <property type="molecule type" value="Genomic_DNA"/>
</dbReference>
<accession>A0A0R3LTI4</accession>
<comment type="caution">
    <text evidence="1">The sequence shown here is derived from an EMBL/GenBank/DDBJ whole genome shotgun (WGS) entry which is preliminary data.</text>
</comment>
<evidence type="ECO:0000313" key="2">
    <source>
        <dbReference type="Proteomes" id="UP000051913"/>
    </source>
</evidence>
<dbReference type="Pfam" id="PF11185">
    <property type="entry name" value="DUF2971"/>
    <property type="match status" value="1"/>
</dbReference>
<dbReference type="InterPro" id="IPR021352">
    <property type="entry name" value="DUF2971"/>
</dbReference>
<keyword evidence="2" id="KW-1185">Reference proteome</keyword>
<name>A0A0R3LTI4_9BRAD</name>
<dbReference type="AlphaFoldDB" id="A0A0R3LTI4"/>
<evidence type="ECO:0000313" key="1">
    <source>
        <dbReference type="EMBL" id="KRR08451.1"/>
    </source>
</evidence>
<evidence type="ECO:0008006" key="3">
    <source>
        <dbReference type="Google" id="ProtNLM"/>
    </source>
</evidence>
<proteinExistence type="predicted"/>
<sequence>MFHYTSAEGLVGILQTQSLFATHSAFLNDSTECRIIRDILLPRLESELREATPKLIERRVIDPKILTDFGDELFRQEADNMLHAMSQATNNTTPYFITSFCVHQPNTPAYSDGLLSQWRGYAKGGFAIEFDEIGIDDLNAAERTRYRYQGIITNTVAYNDHESRVSKKDFEGLGTALLKSLIPKIADRLTDILGPKTTNDFAGPFLATSPFLKHPSFEEENEYRIVALCNRPTVYEENDERDAKPIQFRSRATGQLIPYIALYHELKTVLPIKSIIIGPHPNQSERQMSVEILLEKIGVNVPIKISLIPFRD</sequence>
<reference evidence="1 2" key="1">
    <citation type="submission" date="2014-03" db="EMBL/GenBank/DDBJ databases">
        <title>Bradyrhizobium valentinum sp. nov., isolated from effective nodules of Lupinus mariae-josephae, a lupine endemic of basic-lime soils in Eastern Spain.</title>
        <authorList>
            <person name="Duran D."/>
            <person name="Rey L."/>
            <person name="Navarro A."/>
            <person name="Busquets A."/>
            <person name="Imperial J."/>
            <person name="Ruiz-Argueso T."/>
        </authorList>
    </citation>
    <scope>NUCLEOTIDE SEQUENCE [LARGE SCALE GENOMIC DNA]</scope>
    <source>
        <strain evidence="1 2">LmjM3</strain>
    </source>
</reference>